<dbReference type="AlphaFoldDB" id="A0A2J6QVX8"/>
<accession>A0A2J6QVX8</accession>
<dbReference type="SMART" id="SM00248">
    <property type="entry name" value="ANK"/>
    <property type="match status" value="2"/>
</dbReference>
<feature type="non-terminal residue" evidence="3">
    <location>
        <position position="93"/>
    </location>
</feature>
<dbReference type="InterPro" id="IPR036770">
    <property type="entry name" value="Ankyrin_rpt-contain_sf"/>
</dbReference>
<dbReference type="InterPro" id="IPR002110">
    <property type="entry name" value="Ankyrin_rpt"/>
</dbReference>
<dbReference type="GO" id="GO:0004190">
    <property type="term" value="F:aspartic-type endopeptidase activity"/>
    <property type="evidence" value="ECO:0007669"/>
    <property type="project" value="InterPro"/>
</dbReference>
<dbReference type="PROSITE" id="PS50088">
    <property type="entry name" value="ANK_REPEAT"/>
    <property type="match status" value="1"/>
</dbReference>
<keyword evidence="1" id="KW-0040">ANK repeat</keyword>
<evidence type="ECO:0000313" key="4">
    <source>
        <dbReference type="Proteomes" id="UP000235786"/>
    </source>
</evidence>
<feature type="repeat" description="ANK" evidence="1">
    <location>
        <begin position="47"/>
        <end position="79"/>
    </location>
</feature>
<dbReference type="PROSITE" id="PS50175">
    <property type="entry name" value="ASP_PROT_RETROV"/>
    <property type="match status" value="1"/>
</dbReference>
<dbReference type="InterPro" id="IPR001995">
    <property type="entry name" value="Peptidase_A2_cat"/>
</dbReference>
<dbReference type="STRING" id="1149755.A0A2J6QVX8"/>
<dbReference type="Pfam" id="PF12796">
    <property type="entry name" value="Ank_2"/>
    <property type="match status" value="1"/>
</dbReference>
<dbReference type="Gene3D" id="1.25.40.20">
    <property type="entry name" value="Ankyrin repeat-containing domain"/>
    <property type="match status" value="1"/>
</dbReference>
<proteinExistence type="predicted"/>
<organism evidence="3 4">
    <name type="scientific">Hyaloscypha variabilis (strain UAMH 11265 / GT02V1 / F)</name>
    <name type="common">Meliniomyces variabilis</name>
    <dbReference type="NCBI Taxonomy" id="1149755"/>
    <lineage>
        <taxon>Eukaryota</taxon>
        <taxon>Fungi</taxon>
        <taxon>Dikarya</taxon>
        <taxon>Ascomycota</taxon>
        <taxon>Pezizomycotina</taxon>
        <taxon>Leotiomycetes</taxon>
        <taxon>Helotiales</taxon>
        <taxon>Hyaloscyphaceae</taxon>
        <taxon>Hyaloscypha</taxon>
        <taxon>Hyaloscypha variabilis</taxon>
    </lineage>
</organism>
<reference evidence="3 4" key="1">
    <citation type="submission" date="2016-04" db="EMBL/GenBank/DDBJ databases">
        <title>A degradative enzymes factory behind the ericoid mycorrhizal symbiosis.</title>
        <authorList>
            <consortium name="DOE Joint Genome Institute"/>
            <person name="Martino E."/>
            <person name="Morin E."/>
            <person name="Grelet G."/>
            <person name="Kuo A."/>
            <person name="Kohler A."/>
            <person name="Daghino S."/>
            <person name="Barry K."/>
            <person name="Choi C."/>
            <person name="Cichocki N."/>
            <person name="Clum A."/>
            <person name="Copeland A."/>
            <person name="Hainaut M."/>
            <person name="Haridas S."/>
            <person name="Labutti K."/>
            <person name="Lindquist E."/>
            <person name="Lipzen A."/>
            <person name="Khouja H.-R."/>
            <person name="Murat C."/>
            <person name="Ohm R."/>
            <person name="Olson A."/>
            <person name="Spatafora J."/>
            <person name="Veneault-Fourrey C."/>
            <person name="Henrissat B."/>
            <person name="Grigoriev I."/>
            <person name="Martin F."/>
            <person name="Perotto S."/>
        </authorList>
    </citation>
    <scope>NUCLEOTIDE SEQUENCE [LARGE SCALE GENOMIC DNA]</scope>
    <source>
        <strain evidence="3 4">F</strain>
    </source>
</reference>
<evidence type="ECO:0000256" key="1">
    <source>
        <dbReference type="PROSITE-ProRule" id="PRU00023"/>
    </source>
</evidence>
<dbReference type="PROSITE" id="PS50297">
    <property type="entry name" value="ANK_REP_REGION"/>
    <property type="match status" value="1"/>
</dbReference>
<protein>
    <recommendedName>
        <fullName evidence="2">Peptidase A2 domain-containing protein</fullName>
    </recommendedName>
</protein>
<dbReference type="EMBL" id="KZ613967">
    <property type="protein sequence ID" value="PMD30411.1"/>
    <property type="molecule type" value="Genomic_DNA"/>
</dbReference>
<feature type="domain" description="Peptidase A2" evidence="2">
    <location>
        <begin position="64"/>
        <end position="77"/>
    </location>
</feature>
<evidence type="ECO:0000259" key="2">
    <source>
        <dbReference type="PROSITE" id="PS50175"/>
    </source>
</evidence>
<dbReference type="Proteomes" id="UP000235786">
    <property type="component" value="Unassembled WGS sequence"/>
</dbReference>
<evidence type="ECO:0000313" key="3">
    <source>
        <dbReference type="EMBL" id="PMD30411.1"/>
    </source>
</evidence>
<gene>
    <name evidence="3" type="ORF">L207DRAFT_473793</name>
</gene>
<name>A0A2J6QVX8_HYAVF</name>
<dbReference type="OrthoDB" id="5428966at2759"/>
<dbReference type="GO" id="GO:0006508">
    <property type="term" value="P:proteolysis"/>
    <property type="evidence" value="ECO:0007669"/>
    <property type="project" value="InterPro"/>
</dbReference>
<dbReference type="SUPFAM" id="SSF48403">
    <property type="entry name" value="Ankyrin repeat"/>
    <property type="match status" value="1"/>
</dbReference>
<keyword evidence="4" id="KW-1185">Reference proteome</keyword>
<sequence length="93" mass="9757">MLLDAGADVNSYGVELHSPVQCAARHSTAALRIILNKGADLNVVGGRYGTALHAAAYAHNTKRLKFLLDRGADSSIIDGKYSSCIQAAAKTNS</sequence>